<dbReference type="PANTHER" id="PTHR11640:SF14">
    <property type="entry name" value="KIN OF IRRE-LIKE PROTEIN 1"/>
    <property type="match status" value="1"/>
</dbReference>
<evidence type="ECO:0000313" key="7">
    <source>
        <dbReference type="Proteomes" id="UP001434883"/>
    </source>
</evidence>
<keyword evidence="4" id="KW-0325">Glycoprotein</keyword>
<keyword evidence="7" id="KW-1185">Reference proteome</keyword>
<dbReference type="Gene3D" id="2.60.40.10">
    <property type="entry name" value="Immunoglobulins"/>
    <property type="match status" value="1"/>
</dbReference>
<evidence type="ECO:0000256" key="4">
    <source>
        <dbReference type="ARBA" id="ARBA00023180"/>
    </source>
</evidence>
<comment type="caution">
    <text evidence="6">The sequence shown here is derived from an EMBL/GenBank/DDBJ whole genome shotgun (WGS) entry which is preliminary data.</text>
</comment>
<protein>
    <recommendedName>
        <fullName evidence="8">Ig-like domain-containing protein</fullName>
    </recommendedName>
</protein>
<comment type="subcellular location">
    <subcellularLocation>
        <location evidence="1">Membrane</location>
        <topology evidence="1">Single-pass type I membrane protein</topology>
    </subcellularLocation>
</comment>
<gene>
    <name evidence="6" type="ORF">XENOCAPTIV_000156</name>
</gene>
<dbReference type="InterPro" id="IPR036179">
    <property type="entry name" value="Ig-like_dom_sf"/>
</dbReference>
<dbReference type="InterPro" id="IPR051275">
    <property type="entry name" value="Cell_adhesion_signaling"/>
</dbReference>
<evidence type="ECO:0000256" key="3">
    <source>
        <dbReference type="ARBA" id="ARBA00023157"/>
    </source>
</evidence>
<evidence type="ECO:0000313" key="6">
    <source>
        <dbReference type="EMBL" id="MEQ2209517.1"/>
    </source>
</evidence>
<name>A0ABV0RPB2_9TELE</name>
<keyword evidence="3" id="KW-1015">Disulfide bond</keyword>
<feature type="non-terminal residue" evidence="6">
    <location>
        <position position="1"/>
    </location>
</feature>
<evidence type="ECO:0000256" key="1">
    <source>
        <dbReference type="ARBA" id="ARBA00004479"/>
    </source>
</evidence>
<proteinExistence type="predicted"/>
<organism evidence="6 7">
    <name type="scientific">Xenoophorus captivus</name>
    <dbReference type="NCBI Taxonomy" id="1517983"/>
    <lineage>
        <taxon>Eukaryota</taxon>
        <taxon>Metazoa</taxon>
        <taxon>Chordata</taxon>
        <taxon>Craniata</taxon>
        <taxon>Vertebrata</taxon>
        <taxon>Euteleostomi</taxon>
        <taxon>Actinopterygii</taxon>
        <taxon>Neopterygii</taxon>
        <taxon>Teleostei</taxon>
        <taxon>Neoteleostei</taxon>
        <taxon>Acanthomorphata</taxon>
        <taxon>Ovalentaria</taxon>
        <taxon>Atherinomorphae</taxon>
        <taxon>Cyprinodontiformes</taxon>
        <taxon>Goodeidae</taxon>
        <taxon>Xenoophorus</taxon>
    </lineage>
</organism>
<dbReference type="InterPro" id="IPR013783">
    <property type="entry name" value="Ig-like_fold"/>
</dbReference>
<dbReference type="SUPFAM" id="SSF48726">
    <property type="entry name" value="Immunoglobulin"/>
    <property type="match status" value="1"/>
</dbReference>
<dbReference type="EMBL" id="JAHRIN010051424">
    <property type="protein sequence ID" value="MEQ2209517.1"/>
    <property type="molecule type" value="Genomic_DNA"/>
</dbReference>
<keyword evidence="2" id="KW-0472">Membrane</keyword>
<keyword evidence="5" id="KW-0393">Immunoglobulin domain</keyword>
<evidence type="ECO:0000256" key="5">
    <source>
        <dbReference type="ARBA" id="ARBA00023319"/>
    </source>
</evidence>
<evidence type="ECO:0008006" key="8">
    <source>
        <dbReference type="Google" id="ProtNLM"/>
    </source>
</evidence>
<sequence length="235" mass="25860">EVLPDRKRVTTRSYLPIHPVDTDTGRNYSCVATNLAAPSGKSTTVTLNVHRKSRPPIISSEPEQYAVRGERGEVKCYIASTPPPDKIVVLLCALQVWAWKENVWEKEKGTLLERVEFILFGGIHHVPKSKGVNLFSSIGMLVLFEFTPTARENTPTPQACVQLSFTLGVFVLAGRRGVTLGKPDIKVETITKETHSLEEDSGSVSTASRMVKAMYSVSGSKRGVCVWVGFCFHGL</sequence>
<reference evidence="6 7" key="1">
    <citation type="submission" date="2021-06" db="EMBL/GenBank/DDBJ databases">
        <authorList>
            <person name="Palmer J.M."/>
        </authorList>
    </citation>
    <scope>NUCLEOTIDE SEQUENCE [LARGE SCALE GENOMIC DNA]</scope>
    <source>
        <strain evidence="6 7">XC_2019</strain>
        <tissue evidence="6">Muscle</tissue>
    </source>
</reference>
<dbReference type="Proteomes" id="UP001434883">
    <property type="component" value="Unassembled WGS sequence"/>
</dbReference>
<accession>A0ABV0RPB2</accession>
<evidence type="ECO:0000256" key="2">
    <source>
        <dbReference type="ARBA" id="ARBA00023136"/>
    </source>
</evidence>
<dbReference type="PANTHER" id="PTHR11640">
    <property type="entry name" value="NEPHRIN"/>
    <property type="match status" value="1"/>
</dbReference>